<evidence type="ECO:0000313" key="1">
    <source>
        <dbReference type="EMBL" id="CAI0476928.1"/>
    </source>
</evidence>
<accession>A0AAV0Q362</accession>
<evidence type="ECO:0000313" key="2">
    <source>
        <dbReference type="Proteomes" id="UP001154282"/>
    </source>
</evidence>
<sequence>MEVNRMRDLDSEKQLWSGHCRVSRLWLGVNVTTDKVLHLDLILLDSKVILFCTANQCKISAHQCIGASQILSPIS</sequence>
<organism evidence="1 2">
    <name type="scientific">Linum tenue</name>
    <dbReference type="NCBI Taxonomy" id="586396"/>
    <lineage>
        <taxon>Eukaryota</taxon>
        <taxon>Viridiplantae</taxon>
        <taxon>Streptophyta</taxon>
        <taxon>Embryophyta</taxon>
        <taxon>Tracheophyta</taxon>
        <taxon>Spermatophyta</taxon>
        <taxon>Magnoliopsida</taxon>
        <taxon>eudicotyledons</taxon>
        <taxon>Gunneridae</taxon>
        <taxon>Pentapetalae</taxon>
        <taxon>rosids</taxon>
        <taxon>fabids</taxon>
        <taxon>Malpighiales</taxon>
        <taxon>Linaceae</taxon>
        <taxon>Linum</taxon>
    </lineage>
</organism>
<protein>
    <submittedName>
        <fullName evidence="1">Uncharacterized protein</fullName>
    </submittedName>
</protein>
<dbReference type="Proteomes" id="UP001154282">
    <property type="component" value="Unassembled WGS sequence"/>
</dbReference>
<dbReference type="AlphaFoldDB" id="A0AAV0Q362"/>
<keyword evidence="2" id="KW-1185">Reference proteome</keyword>
<comment type="caution">
    <text evidence="1">The sequence shown here is derived from an EMBL/GenBank/DDBJ whole genome shotgun (WGS) entry which is preliminary data.</text>
</comment>
<reference evidence="1" key="1">
    <citation type="submission" date="2022-08" db="EMBL/GenBank/DDBJ databases">
        <authorList>
            <person name="Gutierrez-Valencia J."/>
        </authorList>
    </citation>
    <scope>NUCLEOTIDE SEQUENCE</scope>
</reference>
<dbReference type="EMBL" id="CAMGYJ010000009">
    <property type="protein sequence ID" value="CAI0476928.1"/>
    <property type="molecule type" value="Genomic_DNA"/>
</dbReference>
<gene>
    <name evidence="1" type="ORF">LITE_LOCUS40974</name>
</gene>
<proteinExistence type="predicted"/>
<name>A0AAV0Q362_9ROSI</name>